<dbReference type="PROSITE" id="PS00622">
    <property type="entry name" value="HTH_LUXR_1"/>
    <property type="match status" value="1"/>
</dbReference>
<keyword evidence="7" id="KW-1185">Reference proteome</keyword>
<dbReference type="SUPFAM" id="SSF88659">
    <property type="entry name" value="Sigma3 and sigma4 domains of RNA polymerase sigma factors"/>
    <property type="match status" value="1"/>
</dbReference>
<dbReference type="CDD" id="cd06171">
    <property type="entry name" value="Sigma70_r4"/>
    <property type="match status" value="1"/>
</dbReference>
<organism evidence="6 7">
    <name type="scientific">Fodinisporobacter ferrooxydans</name>
    <dbReference type="NCBI Taxonomy" id="2901836"/>
    <lineage>
        <taxon>Bacteria</taxon>
        <taxon>Bacillati</taxon>
        <taxon>Bacillota</taxon>
        <taxon>Bacilli</taxon>
        <taxon>Bacillales</taxon>
        <taxon>Alicyclobacillaceae</taxon>
        <taxon>Fodinisporobacter</taxon>
    </lineage>
</organism>
<reference evidence="6" key="1">
    <citation type="submission" date="2021-12" db="EMBL/GenBank/DDBJ databases">
        <title>Alicyclobacillaceae gen. nov., sp. nov., isolated from chalcocite enrichment system.</title>
        <authorList>
            <person name="Jiang Z."/>
        </authorList>
    </citation>
    <scope>NUCLEOTIDE SEQUENCE</scope>
    <source>
        <strain evidence="6">MYW30-H2</strain>
    </source>
</reference>
<dbReference type="EMBL" id="CP089291">
    <property type="protein sequence ID" value="UOF92217.1"/>
    <property type="molecule type" value="Genomic_DNA"/>
</dbReference>
<dbReference type="Gene3D" id="1.10.1740.10">
    <property type="match status" value="1"/>
</dbReference>
<dbReference type="PANTHER" id="PTHR43133">
    <property type="entry name" value="RNA POLYMERASE ECF-TYPE SIGMA FACTO"/>
    <property type="match status" value="1"/>
</dbReference>
<evidence type="ECO:0000313" key="6">
    <source>
        <dbReference type="EMBL" id="UOF92217.1"/>
    </source>
</evidence>
<dbReference type="InterPro" id="IPR000792">
    <property type="entry name" value="Tscrpt_reg_LuxR_C"/>
</dbReference>
<dbReference type="InterPro" id="IPR013324">
    <property type="entry name" value="RNA_pol_sigma_r3/r4-like"/>
</dbReference>
<dbReference type="InterPro" id="IPR013249">
    <property type="entry name" value="RNA_pol_sigma70_r4_t2"/>
</dbReference>
<dbReference type="InterPro" id="IPR014284">
    <property type="entry name" value="RNA_pol_sigma-70_dom"/>
</dbReference>
<proteinExistence type="inferred from homology"/>
<dbReference type="Proteomes" id="UP000830167">
    <property type="component" value="Chromosome"/>
</dbReference>
<keyword evidence="4" id="KW-0804">Transcription</keyword>
<keyword evidence="3" id="KW-0731">Sigma factor</keyword>
<feature type="domain" description="HTH luxR-type" evidence="5">
    <location>
        <begin position="143"/>
        <end position="170"/>
    </location>
</feature>
<sequence>MVSVVIDMFKGKDKKNILNDLVMEYGDTVLQLAFFYLHDKGLAEDAFQEVFIKVYNHLENFRGDSSLKTWICKITANVCRDRVRSWSFRNLLYYGDDTVYSTIDNHYADDSDLHGFDREQVLEAILNLPVPLREVIVLYYYKDFDTKEIASILKISEGTVRSRMHRAREKLKKTLEEGGVQFEAKASR</sequence>
<dbReference type="PANTHER" id="PTHR43133:SF60">
    <property type="entry name" value="RNA POLYMERASE SIGMA FACTOR SIGV"/>
    <property type="match status" value="1"/>
</dbReference>
<dbReference type="InterPro" id="IPR013325">
    <property type="entry name" value="RNA_pol_sigma_r2"/>
</dbReference>
<dbReference type="Gene3D" id="1.10.10.10">
    <property type="entry name" value="Winged helix-like DNA-binding domain superfamily/Winged helix DNA-binding domain"/>
    <property type="match status" value="1"/>
</dbReference>
<dbReference type="InterPro" id="IPR039425">
    <property type="entry name" value="RNA_pol_sigma-70-like"/>
</dbReference>
<dbReference type="SUPFAM" id="SSF88946">
    <property type="entry name" value="Sigma2 domain of RNA polymerase sigma factors"/>
    <property type="match status" value="1"/>
</dbReference>
<evidence type="ECO:0000256" key="4">
    <source>
        <dbReference type="ARBA" id="ARBA00023163"/>
    </source>
</evidence>
<name>A0ABY4CNZ9_9BACL</name>
<dbReference type="InterPro" id="IPR007627">
    <property type="entry name" value="RNA_pol_sigma70_r2"/>
</dbReference>
<keyword evidence="2" id="KW-0805">Transcription regulation</keyword>
<comment type="similarity">
    <text evidence="1">Belongs to the sigma-70 factor family. ECF subfamily.</text>
</comment>
<accession>A0ABY4CNZ9</accession>
<dbReference type="Pfam" id="PF04542">
    <property type="entry name" value="Sigma70_r2"/>
    <property type="match status" value="1"/>
</dbReference>
<evidence type="ECO:0000256" key="2">
    <source>
        <dbReference type="ARBA" id="ARBA00023015"/>
    </source>
</evidence>
<dbReference type="NCBIfam" id="TIGR02937">
    <property type="entry name" value="sigma70-ECF"/>
    <property type="match status" value="1"/>
</dbReference>
<evidence type="ECO:0000313" key="7">
    <source>
        <dbReference type="Proteomes" id="UP000830167"/>
    </source>
</evidence>
<evidence type="ECO:0000256" key="3">
    <source>
        <dbReference type="ARBA" id="ARBA00023082"/>
    </source>
</evidence>
<dbReference type="Pfam" id="PF08281">
    <property type="entry name" value="Sigma70_r4_2"/>
    <property type="match status" value="1"/>
</dbReference>
<dbReference type="InterPro" id="IPR036388">
    <property type="entry name" value="WH-like_DNA-bd_sf"/>
</dbReference>
<gene>
    <name evidence="6" type="ORF">LSG31_08650</name>
</gene>
<protein>
    <submittedName>
        <fullName evidence="6">Sigma-70 family RNA polymerase sigma factor</fullName>
    </submittedName>
</protein>
<dbReference type="RefSeq" id="WP_347438903.1">
    <property type="nucleotide sequence ID" value="NZ_CP089291.1"/>
</dbReference>
<evidence type="ECO:0000256" key="1">
    <source>
        <dbReference type="ARBA" id="ARBA00010641"/>
    </source>
</evidence>
<evidence type="ECO:0000259" key="5">
    <source>
        <dbReference type="PROSITE" id="PS00622"/>
    </source>
</evidence>